<comment type="similarity">
    <text evidence="7">Belongs to the methyltransferase superfamily. RlmI family.</text>
</comment>
<evidence type="ECO:0000313" key="10">
    <source>
        <dbReference type="EMBL" id="GAA6167927.1"/>
    </source>
</evidence>
<evidence type="ECO:0000259" key="9">
    <source>
        <dbReference type="Pfam" id="PF17785"/>
    </source>
</evidence>
<evidence type="ECO:0000256" key="3">
    <source>
        <dbReference type="ARBA" id="ARBA00022552"/>
    </source>
</evidence>
<keyword evidence="6" id="KW-0949">S-adenosyl-L-methionine</keyword>
<keyword evidence="3" id="KW-0698">rRNA processing</keyword>
<dbReference type="Proteomes" id="UP001465153">
    <property type="component" value="Unassembled WGS sequence"/>
</dbReference>
<dbReference type="Pfam" id="PF17785">
    <property type="entry name" value="PUA_3"/>
    <property type="match status" value="1"/>
</dbReference>
<evidence type="ECO:0000256" key="7">
    <source>
        <dbReference type="ARBA" id="ARBA00038091"/>
    </source>
</evidence>
<keyword evidence="5" id="KW-0808">Transferase</keyword>
<dbReference type="InterPro" id="IPR036974">
    <property type="entry name" value="PUA_sf"/>
</dbReference>
<accession>A0ABQ0A8J0</accession>
<dbReference type="InterPro" id="IPR029063">
    <property type="entry name" value="SAM-dependent_MTases_sf"/>
</dbReference>
<dbReference type="Pfam" id="PF10672">
    <property type="entry name" value="Methyltrans_SAM"/>
    <property type="match status" value="1"/>
</dbReference>
<dbReference type="PROSITE" id="PS50890">
    <property type="entry name" value="PUA"/>
    <property type="match status" value="1"/>
</dbReference>
<evidence type="ECO:0000256" key="1">
    <source>
        <dbReference type="ARBA" id="ARBA00004496"/>
    </source>
</evidence>
<dbReference type="RefSeq" id="WP_353302593.1">
    <property type="nucleotide sequence ID" value="NZ_BAABWN010000005.1"/>
</dbReference>
<feature type="domain" description="S-adenosylmethionine-dependent methyltransferase" evidence="8">
    <location>
        <begin position="179"/>
        <end position="304"/>
    </location>
</feature>
<dbReference type="PANTHER" id="PTHR42873:SF1">
    <property type="entry name" value="S-ADENOSYLMETHIONINE-DEPENDENT METHYLTRANSFERASE DOMAIN-CONTAINING PROTEIN"/>
    <property type="match status" value="1"/>
</dbReference>
<dbReference type="Gene3D" id="3.30.750.80">
    <property type="entry name" value="RNA methyltransferase domain (HRMD) like"/>
    <property type="match status" value="1"/>
</dbReference>
<evidence type="ECO:0000256" key="2">
    <source>
        <dbReference type="ARBA" id="ARBA00022490"/>
    </source>
</evidence>
<dbReference type="CDD" id="cd02440">
    <property type="entry name" value="AdoMet_MTases"/>
    <property type="match status" value="1"/>
</dbReference>
<dbReference type="CDD" id="cd11572">
    <property type="entry name" value="RlmI_M_like"/>
    <property type="match status" value="1"/>
</dbReference>
<protein>
    <submittedName>
        <fullName evidence="10">Class I SAM-dependent rRNA methyltransferase</fullName>
    </submittedName>
</protein>
<dbReference type="InterPro" id="IPR019614">
    <property type="entry name" value="SAM-dep_methyl-trfase"/>
</dbReference>
<dbReference type="GO" id="GO:0008168">
    <property type="term" value="F:methyltransferase activity"/>
    <property type="evidence" value="ECO:0007669"/>
    <property type="project" value="UniProtKB-KW"/>
</dbReference>
<keyword evidence="11" id="KW-1185">Reference proteome</keyword>
<dbReference type="CDD" id="cd21153">
    <property type="entry name" value="PUA_RlmI"/>
    <property type="match status" value="1"/>
</dbReference>
<sequence length="396" mass="44457">MSLPRLQLKAKADRRLKQGHLWLYSNEIDIKATPLKALNAGDQVEIYGERDKCLGIATVNPSGLICARVVSRDKKHSLNKSLLVHRIKQALSLRALNFAEPFYRLIYGDSDFLPGLIVDRFGDYLVVQMATAGMDRVKDDIQQALEQCLKPKGILFKNDHSARELEQLNSYVDAVGDVPEFVELRENNVNFVAPVMQGQKTGWFYDHRNNRQYLQSIAKGKRVLDVFSYVGSWGIQALAAGADEVTCVDASEFALDVAEKNAELNGVLDRFQGIEGKAVQVLKALIEAGEKYDIVVLDPPAFIKRKKDQKSGEAAYYHTNELAMRLLKRDGILVSASCSMHLAEDKLTDLIRSSSRHLDRQSQIFHYGAQGADHPIHPAIPETRYLKAQFARIFMA</sequence>
<gene>
    <name evidence="10" type="ORF">NBRC116591_17380</name>
</gene>
<comment type="subcellular location">
    <subcellularLocation>
        <location evidence="1">Cytoplasm</location>
    </subcellularLocation>
</comment>
<reference evidence="10 11" key="1">
    <citation type="submission" date="2024-04" db="EMBL/GenBank/DDBJ databases">
        <title>Draft genome sequence of Sessilibacter corallicola NBRC 116591.</title>
        <authorList>
            <person name="Miyakawa T."/>
            <person name="Kusuya Y."/>
            <person name="Miura T."/>
        </authorList>
    </citation>
    <scope>NUCLEOTIDE SEQUENCE [LARGE SCALE GENOMIC DNA]</scope>
    <source>
        <strain evidence="10 11">KU-00831-HH</strain>
    </source>
</reference>
<dbReference type="GO" id="GO:0032259">
    <property type="term" value="P:methylation"/>
    <property type="evidence" value="ECO:0007669"/>
    <property type="project" value="UniProtKB-KW"/>
</dbReference>
<dbReference type="Gene3D" id="3.40.50.150">
    <property type="entry name" value="Vaccinia Virus protein VP39"/>
    <property type="match status" value="1"/>
</dbReference>
<name>A0ABQ0A8J0_9GAMM</name>
<dbReference type="InterPro" id="IPR015947">
    <property type="entry name" value="PUA-like_sf"/>
</dbReference>
<evidence type="ECO:0000259" key="8">
    <source>
        <dbReference type="Pfam" id="PF10672"/>
    </source>
</evidence>
<dbReference type="Gene3D" id="2.30.130.10">
    <property type="entry name" value="PUA domain"/>
    <property type="match status" value="1"/>
</dbReference>
<dbReference type="EMBL" id="BAABWN010000005">
    <property type="protein sequence ID" value="GAA6167927.1"/>
    <property type="molecule type" value="Genomic_DNA"/>
</dbReference>
<evidence type="ECO:0000256" key="4">
    <source>
        <dbReference type="ARBA" id="ARBA00022603"/>
    </source>
</evidence>
<keyword evidence="4 10" id="KW-0489">Methyltransferase</keyword>
<evidence type="ECO:0000313" key="11">
    <source>
        <dbReference type="Proteomes" id="UP001465153"/>
    </source>
</evidence>
<dbReference type="SUPFAM" id="SSF53335">
    <property type="entry name" value="S-adenosyl-L-methionine-dependent methyltransferases"/>
    <property type="match status" value="1"/>
</dbReference>
<comment type="caution">
    <text evidence="10">The sequence shown here is derived from an EMBL/GenBank/DDBJ whole genome shotgun (WGS) entry which is preliminary data.</text>
</comment>
<dbReference type="SUPFAM" id="SSF88697">
    <property type="entry name" value="PUA domain-like"/>
    <property type="match status" value="1"/>
</dbReference>
<evidence type="ECO:0000256" key="6">
    <source>
        <dbReference type="ARBA" id="ARBA00022691"/>
    </source>
</evidence>
<organism evidence="10 11">
    <name type="scientific">Sessilibacter corallicola</name>
    <dbReference type="NCBI Taxonomy" id="2904075"/>
    <lineage>
        <taxon>Bacteria</taxon>
        <taxon>Pseudomonadati</taxon>
        <taxon>Pseudomonadota</taxon>
        <taxon>Gammaproteobacteria</taxon>
        <taxon>Cellvibrionales</taxon>
        <taxon>Cellvibrionaceae</taxon>
        <taxon>Sessilibacter</taxon>
    </lineage>
</organism>
<dbReference type="InterPro" id="IPR041532">
    <property type="entry name" value="RlmI-like_PUA"/>
</dbReference>
<evidence type="ECO:0000256" key="5">
    <source>
        <dbReference type="ARBA" id="ARBA00022679"/>
    </source>
</evidence>
<keyword evidence="2" id="KW-0963">Cytoplasm</keyword>
<proteinExistence type="inferred from homology"/>
<feature type="domain" description="RlmI-like PUA" evidence="9">
    <location>
        <begin position="6"/>
        <end position="72"/>
    </location>
</feature>
<dbReference type="PANTHER" id="PTHR42873">
    <property type="entry name" value="RIBOSOMAL RNA LARGE SUBUNIT METHYLTRANSFERASE"/>
    <property type="match status" value="1"/>
</dbReference>